<protein>
    <submittedName>
        <fullName evidence="1">Uncharacterized protein</fullName>
    </submittedName>
</protein>
<sequence>MGSRTFGVLSGRLVRGWGGRFVPDERDTSEATLINPHTFYGSCNPLLAHNRGNAQIIVFDASTFADPSFRSKNAVPGLAHPPDVKQNMSPHFFS</sequence>
<comment type="caution">
    <text evidence="1">The sequence shown here is derived from an EMBL/GenBank/DDBJ whole genome shotgun (WGS) entry which is preliminary data.</text>
</comment>
<dbReference type="AlphaFoldDB" id="A0AAV4RPQ1"/>
<proteinExistence type="predicted"/>
<dbReference type="EMBL" id="BPLR01008294">
    <property type="protein sequence ID" value="GIY23599.1"/>
    <property type="molecule type" value="Genomic_DNA"/>
</dbReference>
<reference evidence="1 2" key="1">
    <citation type="submission" date="2021-06" db="EMBL/GenBank/DDBJ databases">
        <title>Caerostris extrusa draft genome.</title>
        <authorList>
            <person name="Kono N."/>
            <person name="Arakawa K."/>
        </authorList>
    </citation>
    <scope>NUCLEOTIDE SEQUENCE [LARGE SCALE GENOMIC DNA]</scope>
</reference>
<name>A0AAV4RPQ1_CAEEX</name>
<accession>A0AAV4RPQ1</accession>
<gene>
    <name evidence="1" type="ORF">CEXT_689311</name>
</gene>
<evidence type="ECO:0000313" key="1">
    <source>
        <dbReference type="EMBL" id="GIY23599.1"/>
    </source>
</evidence>
<dbReference type="Proteomes" id="UP001054945">
    <property type="component" value="Unassembled WGS sequence"/>
</dbReference>
<organism evidence="1 2">
    <name type="scientific">Caerostris extrusa</name>
    <name type="common">Bark spider</name>
    <name type="synonym">Caerostris bankana</name>
    <dbReference type="NCBI Taxonomy" id="172846"/>
    <lineage>
        <taxon>Eukaryota</taxon>
        <taxon>Metazoa</taxon>
        <taxon>Ecdysozoa</taxon>
        <taxon>Arthropoda</taxon>
        <taxon>Chelicerata</taxon>
        <taxon>Arachnida</taxon>
        <taxon>Araneae</taxon>
        <taxon>Araneomorphae</taxon>
        <taxon>Entelegynae</taxon>
        <taxon>Araneoidea</taxon>
        <taxon>Araneidae</taxon>
        <taxon>Caerostris</taxon>
    </lineage>
</organism>
<keyword evidence="2" id="KW-1185">Reference proteome</keyword>
<evidence type="ECO:0000313" key="2">
    <source>
        <dbReference type="Proteomes" id="UP001054945"/>
    </source>
</evidence>